<dbReference type="EMBL" id="JBANRG010000013">
    <property type="protein sequence ID" value="KAK7461273.1"/>
    <property type="molecule type" value="Genomic_DNA"/>
</dbReference>
<protein>
    <recommendedName>
        <fullName evidence="3">F-box domain-containing protein</fullName>
    </recommendedName>
</protein>
<comment type="caution">
    <text evidence="1">The sequence shown here is derived from an EMBL/GenBank/DDBJ whole genome shotgun (WGS) entry which is preliminary data.</text>
</comment>
<name>A0ABR1JGF6_9AGAR</name>
<proteinExistence type="predicted"/>
<organism evidence="1 2">
    <name type="scientific">Marasmiellus scandens</name>
    <dbReference type="NCBI Taxonomy" id="2682957"/>
    <lineage>
        <taxon>Eukaryota</taxon>
        <taxon>Fungi</taxon>
        <taxon>Dikarya</taxon>
        <taxon>Basidiomycota</taxon>
        <taxon>Agaricomycotina</taxon>
        <taxon>Agaricomycetes</taxon>
        <taxon>Agaricomycetidae</taxon>
        <taxon>Agaricales</taxon>
        <taxon>Marasmiineae</taxon>
        <taxon>Omphalotaceae</taxon>
        <taxon>Marasmiellus</taxon>
    </lineage>
</organism>
<gene>
    <name evidence="1" type="ORF">VKT23_008449</name>
</gene>
<keyword evidence="2" id="KW-1185">Reference proteome</keyword>
<evidence type="ECO:0008006" key="3">
    <source>
        <dbReference type="Google" id="ProtNLM"/>
    </source>
</evidence>
<reference evidence="1 2" key="1">
    <citation type="submission" date="2024-01" db="EMBL/GenBank/DDBJ databases">
        <title>A draft genome for the cacao thread blight pathogen Marasmiellus scandens.</title>
        <authorList>
            <person name="Baruah I.K."/>
            <person name="Leung J."/>
            <person name="Bukari Y."/>
            <person name="Amoako-Attah I."/>
            <person name="Meinhardt L.W."/>
            <person name="Bailey B.A."/>
            <person name="Cohen S.P."/>
        </authorList>
    </citation>
    <scope>NUCLEOTIDE SEQUENCE [LARGE SCALE GENOMIC DNA]</scope>
    <source>
        <strain evidence="1 2">GH-19</strain>
    </source>
</reference>
<sequence>MSIQRLTDEILSYIFLFASQSDENRYDSSTIMPLTISHTASRWRRVAQSTGTLWTNVVITNLSCASIQRIHTWLFRSKKYPLRILLDFRDDVWDWEGRHQFTAQHMKILLPLLTPHVERWKSFDLITDTWEPIHTFLSMTRKVSSAPMLEYLMLSRCNAYFARRGQSFQPADLKVHIPLFGGVSLPKLREISFVGVHVNWAQSSLCNLRKLEFKFHAYEVMPSLQEFTKILSLCPNLDTLSILGWGPRLDNYNPEVGFSASDDDSDKLTPSLSELKSTIVLENLVNFSYGFVDVPYGLHLLSLFRLPSLRRFNLEDVSTSVDSHGLGPGDASPILDWLASSDSSNLRASVDATDSIDDLGQPAKLAGIAERTLSSSSSPAIDVINGNRGCTLPLLNVERLGLSGLSSNESTFFQFFRAFSSVKKISLSDMDSNVLSTLSPQNPSPEPVEGNELSVEALPMRERISVEDSCERNRRSSFSLVTSRSRVAPCPQLVDIVCRVADPSKLSALVQLLVRRARLDSGVQRVQSVRIEATPPLVYDDEDELGDYDTSFEDSFSSGGLSEADRQGFEGVILSNGYVGDYVDSGC</sequence>
<dbReference type="Proteomes" id="UP001498398">
    <property type="component" value="Unassembled WGS sequence"/>
</dbReference>
<evidence type="ECO:0000313" key="1">
    <source>
        <dbReference type="EMBL" id="KAK7461273.1"/>
    </source>
</evidence>
<accession>A0ABR1JGF6</accession>
<evidence type="ECO:0000313" key="2">
    <source>
        <dbReference type="Proteomes" id="UP001498398"/>
    </source>
</evidence>